<keyword evidence="4" id="KW-1185">Reference proteome</keyword>
<protein>
    <submittedName>
        <fullName evidence="3">Uncharacterized protein</fullName>
    </submittedName>
</protein>
<dbReference type="STRING" id="54.SAMN02745121_00513"/>
<dbReference type="PROSITE" id="PS51257">
    <property type="entry name" value="PROKAR_LIPOPROTEIN"/>
    <property type="match status" value="1"/>
</dbReference>
<dbReference type="AlphaFoldDB" id="A0A1I1TCV9"/>
<dbReference type="EMBL" id="FOMX01000002">
    <property type="protein sequence ID" value="SFD54133.1"/>
    <property type="molecule type" value="Genomic_DNA"/>
</dbReference>
<dbReference type="OrthoDB" id="5505241at2"/>
<feature type="chain" id="PRO_5011669863" evidence="2">
    <location>
        <begin position="22"/>
        <end position="307"/>
    </location>
</feature>
<accession>A0A1I1TCV9</accession>
<proteinExistence type="predicted"/>
<evidence type="ECO:0000313" key="3">
    <source>
        <dbReference type="EMBL" id="SFD54133.1"/>
    </source>
</evidence>
<sequence>MQIRVLSLALLVAAGSMSGCSDDFQLPNSSGVPTAPDGSSTSTTTTGETPTTSTQGTTAAETTAVDPTVEPTSSTTDPSGGGMCNIYDQDCPGEQKCTAYASPNTFIPEGIKCVPVPDNPKAAHEPCSVGPEGLGDDNCALGTVCLDLDYDGSGFCLPYCTGDSQNPMCEGNDTTCVKLFFGYDFGNCFKQCDPLLQNCAEGEGCYMDAIKVGGTGFVCLPVVQGGAEATFQDTCIGWSSCAPGFACVYDSLVPECTFSYCCTPWCDLSEGDGPCQDLDEKMSCIAWYSQGQAPPGFENVGVCGIPE</sequence>
<feature type="region of interest" description="Disordered" evidence="1">
    <location>
        <begin position="25"/>
        <end position="81"/>
    </location>
</feature>
<evidence type="ECO:0000256" key="1">
    <source>
        <dbReference type="SAM" id="MobiDB-lite"/>
    </source>
</evidence>
<evidence type="ECO:0000256" key="2">
    <source>
        <dbReference type="SAM" id="SignalP"/>
    </source>
</evidence>
<dbReference type="Proteomes" id="UP000199400">
    <property type="component" value="Unassembled WGS sequence"/>
</dbReference>
<feature type="compositionally biased region" description="Low complexity" evidence="1">
    <location>
        <begin position="33"/>
        <end position="64"/>
    </location>
</feature>
<organism evidence="3 4">
    <name type="scientific">Nannocystis exedens</name>
    <dbReference type="NCBI Taxonomy" id="54"/>
    <lineage>
        <taxon>Bacteria</taxon>
        <taxon>Pseudomonadati</taxon>
        <taxon>Myxococcota</taxon>
        <taxon>Polyangia</taxon>
        <taxon>Nannocystales</taxon>
        <taxon>Nannocystaceae</taxon>
        <taxon>Nannocystis</taxon>
    </lineage>
</organism>
<feature type="signal peptide" evidence="2">
    <location>
        <begin position="1"/>
        <end position="21"/>
    </location>
</feature>
<gene>
    <name evidence="3" type="ORF">SAMN02745121_00513</name>
</gene>
<evidence type="ECO:0000313" key="4">
    <source>
        <dbReference type="Proteomes" id="UP000199400"/>
    </source>
</evidence>
<dbReference type="RefSeq" id="WP_143140170.1">
    <property type="nucleotide sequence ID" value="NZ_FOMX01000002.1"/>
</dbReference>
<name>A0A1I1TCV9_9BACT</name>
<keyword evidence="2" id="KW-0732">Signal</keyword>
<reference evidence="4" key="1">
    <citation type="submission" date="2016-10" db="EMBL/GenBank/DDBJ databases">
        <authorList>
            <person name="Varghese N."/>
            <person name="Submissions S."/>
        </authorList>
    </citation>
    <scope>NUCLEOTIDE SEQUENCE [LARGE SCALE GENOMIC DNA]</scope>
    <source>
        <strain evidence="4">ATCC 25963</strain>
    </source>
</reference>